<dbReference type="Gene3D" id="2.40.420.20">
    <property type="match status" value="1"/>
</dbReference>
<evidence type="ECO:0000313" key="3">
    <source>
        <dbReference type="EMBL" id="XBH21724.1"/>
    </source>
</evidence>
<dbReference type="EMBL" id="CP146203">
    <property type="protein sequence ID" value="XBH21724.1"/>
    <property type="molecule type" value="Genomic_DNA"/>
</dbReference>
<evidence type="ECO:0000256" key="2">
    <source>
        <dbReference type="SAM" id="Phobius"/>
    </source>
</evidence>
<feature type="transmembrane region" description="Helical" evidence="2">
    <location>
        <begin position="12"/>
        <end position="32"/>
    </location>
</feature>
<keyword evidence="2" id="KW-0812">Transmembrane</keyword>
<organism evidence="3">
    <name type="scientific">Jonesiaceae bacterium BS-20</name>
    <dbReference type="NCBI Taxonomy" id="3120821"/>
    <lineage>
        <taxon>Bacteria</taxon>
        <taxon>Bacillati</taxon>
        <taxon>Actinomycetota</taxon>
        <taxon>Actinomycetes</taxon>
        <taxon>Micrococcales</taxon>
        <taxon>Jonesiaceae</taxon>
    </lineage>
</organism>
<protein>
    <submittedName>
        <fullName evidence="3">Uncharacterized protein</fullName>
    </submittedName>
</protein>
<accession>A0AAU7DUS0</accession>
<gene>
    <name evidence="3" type="ORF">V5R04_00405</name>
</gene>
<keyword evidence="2" id="KW-0472">Membrane</keyword>
<keyword evidence="2" id="KW-1133">Transmembrane helix</keyword>
<name>A0AAU7DUS0_9MICO</name>
<evidence type="ECO:0000256" key="1">
    <source>
        <dbReference type="SAM" id="MobiDB-lite"/>
    </source>
</evidence>
<reference evidence="3" key="1">
    <citation type="submission" date="2024-02" db="EMBL/GenBank/DDBJ databases">
        <title>Tomenella chthoni gen. nov. sp. nov., a member of the family Jonesiaceae isolated from bat guano.</title>
        <authorList>
            <person name="Miller S.L."/>
            <person name="King J."/>
            <person name="Sankaranarayanan K."/>
            <person name="Lawson P.A."/>
        </authorList>
    </citation>
    <scope>NUCLEOTIDE SEQUENCE</scope>
    <source>
        <strain evidence="3">BS-20</strain>
    </source>
</reference>
<sequence length="454" mass="48422">MRGNRTRRRGPFILVGLLDAIGAGVAAYFLFWNPQSSDTVNAYSNYQATEVTTGDLTQALSFKGTIQGRSKTSQPVAVLGVQAVLPPETIYPVMTAWKDAGTKVTVKLLGRPKAVTCQDPEITGVTPEPAADTQEVSGASEKLLPAQNPDEQQSETSDDPAQAEQTNQPPGEAQGLQSPDPRSPRLWCPLSANYDAYLTEPGQVTISYTQQGKAKTIKLDGEVVAQTPPVAQSKNTVAVGVVDPALLHRVMPAFESKQATGEVLIPNEGRKFACDLLEYEVSAPETEPATQVICHIPVNENVYHGTQVTVLAKLGQATNATLIPATAVRSMTGDKGVVTLVTEDVQGNQTLTDRTVELGITDGLSFEVKAGLNPKISFWTRRPSDDGDQQTNHGTVRVWAVVSTTGWSALAGVAGVGLHRVPGKFNRDCGTFGLGKVHVVVYLGAHAIPGIWHL</sequence>
<dbReference type="AlphaFoldDB" id="A0AAU7DUS0"/>
<proteinExistence type="predicted"/>
<feature type="region of interest" description="Disordered" evidence="1">
    <location>
        <begin position="146"/>
        <end position="187"/>
    </location>
</feature>